<protein>
    <recommendedName>
        <fullName evidence="1">Enoyl reductase (ER) domain-containing protein</fullName>
    </recommendedName>
</protein>
<dbReference type="Proteomes" id="UP000180113">
    <property type="component" value="Unassembled WGS sequence"/>
</dbReference>
<reference evidence="2 3" key="1">
    <citation type="submission" date="2016-10" db="EMBL/GenBank/DDBJ databases">
        <title>Evaluation of Human, Animal and Environmental Mycobacterium chelonae Isolates by Core Genome Phylogenomic Analysis, Targeted Gene Comparison, and Anti-microbial Susceptibility Patterns: A Tale of Mistaken Identities.</title>
        <authorList>
            <person name="Fogelson S.B."/>
            <person name="Camus A.C."/>
            <person name="Lorenz W."/>
            <person name="Vasireddy R."/>
            <person name="Vasireddy S."/>
            <person name="Smith T."/>
            <person name="Brown-Elliott B.A."/>
            <person name="Wallace R.J.Jr."/>
            <person name="Hasan N.A."/>
            <person name="Reischl U."/>
            <person name="Sanchez S."/>
        </authorList>
    </citation>
    <scope>NUCLEOTIDE SEQUENCE [LARGE SCALE GENOMIC DNA]</scope>
    <source>
        <strain evidence="2 3">42895</strain>
    </source>
</reference>
<evidence type="ECO:0000313" key="3">
    <source>
        <dbReference type="Proteomes" id="UP000180113"/>
    </source>
</evidence>
<comment type="caution">
    <text evidence="2">The sequence shown here is derived from an EMBL/GenBank/DDBJ whole genome shotgun (WGS) entry which is preliminary data.</text>
</comment>
<dbReference type="InterPro" id="IPR051397">
    <property type="entry name" value="Zn-ADH-like_protein"/>
</dbReference>
<dbReference type="Pfam" id="PF00107">
    <property type="entry name" value="ADH_zinc_N"/>
    <property type="match status" value="1"/>
</dbReference>
<dbReference type="PANTHER" id="PTHR43677:SF4">
    <property type="entry name" value="QUINONE OXIDOREDUCTASE-LIKE PROTEIN 2"/>
    <property type="match status" value="1"/>
</dbReference>
<dbReference type="SUPFAM" id="SSF51735">
    <property type="entry name" value="NAD(P)-binding Rossmann-fold domains"/>
    <property type="match status" value="1"/>
</dbReference>
<evidence type="ECO:0000313" key="2">
    <source>
        <dbReference type="EMBL" id="OHT55456.1"/>
    </source>
</evidence>
<dbReference type="Gene3D" id="3.40.50.720">
    <property type="entry name" value="NAD(P)-binding Rossmann-like Domain"/>
    <property type="match status" value="1"/>
</dbReference>
<proteinExistence type="predicted"/>
<dbReference type="CDD" id="cd05289">
    <property type="entry name" value="MDR_like_2"/>
    <property type="match status" value="1"/>
</dbReference>
<dbReference type="SMART" id="SM00829">
    <property type="entry name" value="PKS_ER"/>
    <property type="match status" value="1"/>
</dbReference>
<dbReference type="Gene3D" id="3.90.180.10">
    <property type="entry name" value="Medium-chain alcohol dehydrogenases, catalytic domain"/>
    <property type="match status" value="1"/>
</dbReference>
<dbReference type="InterPro" id="IPR013154">
    <property type="entry name" value="ADH-like_N"/>
</dbReference>
<feature type="domain" description="Enoyl reductase (ER)" evidence="1">
    <location>
        <begin position="10"/>
        <end position="314"/>
    </location>
</feature>
<dbReference type="InterPro" id="IPR036291">
    <property type="entry name" value="NAD(P)-bd_dom_sf"/>
</dbReference>
<sequence>MRAVGFTDFGGPEVMKVLELPEPHAGPGEVRLRVVAADVNPSDTLAREGLTRVEEQGEDWFPYSDAYIVGWDAAGFIDEVGPGAERLSVGEPAIAITRPSGKLGGQAEYVVVPAASVAPVPTDADLIAWSTLLMNALTARLSLDKLNLGPGATVAVTGAAGAVGGYAVQIAKARGLTVIADAADKDRELVRSFGADHLVPRGDAFAADIRAIVPNGADGVVDSALLNEKALGAVRDGGSIASLRPYEGSTERGVQWTTAFVNRHMYETAAIDALRDMAAAGILSLRVGMTFTPEQAALAHQTLAKGGLRGRPVLVFDENYPNPHNKAA</sequence>
<dbReference type="GO" id="GO:0016491">
    <property type="term" value="F:oxidoreductase activity"/>
    <property type="evidence" value="ECO:0007669"/>
    <property type="project" value="InterPro"/>
</dbReference>
<gene>
    <name evidence="2" type="ORF">BKG62_04795</name>
</gene>
<dbReference type="PANTHER" id="PTHR43677">
    <property type="entry name" value="SHORT-CHAIN DEHYDROGENASE/REDUCTASE"/>
    <property type="match status" value="1"/>
</dbReference>
<organism evidence="2 3">
    <name type="scientific">Mycobacteroides chelonae</name>
    <name type="common">Mycobacterium chelonae</name>
    <dbReference type="NCBI Taxonomy" id="1774"/>
    <lineage>
        <taxon>Bacteria</taxon>
        <taxon>Bacillati</taxon>
        <taxon>Actinomycetota</taxon>
        <taxon>Actinomycetes</taxon>
        <taxon>Mycobacteriales</taxon>
        <taxon>Mycobacteriaceae</taxon>
        <taxon>Mycobacteroides</taxon>
    </lineage>
</organism>
<accession>A0AB73LHK2</accession>
<dbReference type="SUPFAM" id="SSF50129">
    <property type="entry name" value="GroES-like"/>
    <property type="match status" value="1"/>
</dbReference>
<dbReference type="InterPro" id="IPR020843">
    <property type="entry name" value="ER"/>
</dbReference>
<name>A0AB73LHK2_MYCCH</name>
<dbReference type="InterPro" id="IPR013149">
    <property type="entry name" value="ADH-like_C"/>
</dbReference>
<evidence type="ECO:0000259" key="1">
    <source>
        <dbReference type="SMART" id="SM00829"/>
    </source>
</evidence>
<dbReference type="AlphaFoldDB" id="A0AB73LHK2"/>
<dbReference type="Pfam" id="PF08240">
    <property type="entry name" value="ADH_N"/>
    <property type="match status" value="1"/>
</dbReference>
<dbReference type="EMBL" id="MLHW01000001">
    <property type="protein sequence ID" value="OHT55456.1"/>
    <property type="molecule type" value="Genomic_DNA"/>
</dbReference>
<dbReference type="InterPro" id="IPR011032">
    <property type="entry name" value="GroES-like_sf"/>
</dbReference>
<dbReference type="RefSeq" id="WP_044104261.1">
    <property type="nucleotide sequence ID" value="NZ_CP050223.1"/>
</dbReference>